<evidence type="ECO:0000256" key="1">
    <source>
        <dbReference type="ARBA" id="ARBA00005329"/>
    </source>
</evidence>
<organism evidence="12 13">
    <name type="scientific">Cytobacillus purgationiresistens</name>
    <dbReference type="NCBI Taxonomy" id="863449"/>
    <lineage>
        <taxon>Bacteria</taxon>
        <taxon>Bacillati</taxon>
        <taxon>Bacillota</taxon>
        <taxon>Bacilli</taxon>
        <taxon>Bacillales</taxon>
        <taxon>Bacillaceae</taxon>
        <taxon>Cytobacillus</taxon>
    </lineage>
</organism>
<dbReference type="InterPro" id="IPR024708">
    <property type="entry name" value="Catalase_AS"/>
</dbReference>
<dbReference type="EC" id="1.11.1.6" evidence="9"/>
<dbReference type="InterPro" id="IPR010582">
    <property type="entry name" value="Catalase_immune_responsive"/>
</dbReference>
<keyword evidence="3 9" id="KW-0349">Heme</keyword>
<comment type="catalytic activity">
    <reaction evidence="8 9">
        <text>2 H2O2 = O2 + 2 H2O</text>
        <dbReference type="Rhea" id="RHEA:20309"/>
        <dbReference type="ChEBI" id="CHEBI:15377"/>
        <dbReference type="ChEBI" id="CHEBI:15379"/>
        <dbReference type="ChEBI" id="CHEBI:16240"/>
        <dbReference type="EC" id="1.11.1.6"/>
    </reaction>
</comment>
<evidence type="ECO:0000313" key="13">
    <source>
        <dbReference type="Proteomes" id="UP001238088"/>
    </source>
</evidence>
<keyword evidence="13" id="KW-1185">Reference proteome</keyword>
<dbReference type="PROSITE" id="PS51402">
    <property type="entry name" value="CATALASE_3"/>
    <property type="match status" value="1"/>
</dbReference>
<comment type="caution">
    <text evidence="12">The sequence shown here is derived from an EMBL/GenBank/DDBJ whole genome shotgun (WGS) entry which is preliminary data.</text>
</comment>
<dbReference type="Proteomes" id="UP001238088">
    <property type="component" value="Unassembled WGS sequence"/>
</dbReference>
<reference evidence="12 13" key="1">
    <citation type="submission" date="2023-07" db="EMBL/GenBank/DDBJ databases">
        <title>Genomic Encyclopedia of Type Strains, Phase IV (KMG-IV): sequencing the most valuable type-strain genomes for metagenomic binning, comparative biology and taxonomic classification.</title>
        <authorList>
            <person name="Goeker M."/>
        </authorList>
    </citation>
    <scope>NUCLEOTIDE SEQUENCE [LARGE SCALE GENOMIC DNA]</scope>
    <source>
        <strain evidence="12 13">DSM 23494</strain>
    </source>
</reference>
<dbReference type="PROSITE" id="PS00437">
    <property type="entry name" value="CATALASE_1"/>
    <property type="match status" value="1"/>
</dbReference>
<name>A0ABU0AEE6_9BACI</name>
<dbReference type="GO" id="GO:0004096">
    <property type="term" value="F:catalase activity"/>
    <property type="evidence" value="ECO:0007669"/>
    <property type="project" value="UniProtKB-EC"/>
</dbReference>
<sequence>MSENKLTTSWGAPVGDNQNSITAGDRGPTLIQDVYLLEKLAHFNRERIPERVVHAKGAGAHGVFEVTNDMSKYTKAKLFNEVGKRTDMFIRFSTVAGELGSSDTVRDPRGFAVKFYSEDGNYDIVGNNTPVFFIRDAIKFPDFIHTQKRDPKTHLKNPTAVWDFWSLSPESLHQVTILMSDRGIPATLRHTHGFGSHTFKWINEEGQAVWVKYHFKTDQGIKNLDVKLAEELAGSNPDYHTEDLFNAIEEGDFPSWTLYVQIMKEEDANTYRFDPFDVTKVWSQKDYPLIEVGKMTLNRNPENYFAEVEQATFSPGTLVPGVEPSPDKMLQGRLFAYADAHRYRVGANHNALPINRPKTEAKNYFRDGAMRFDNNGGGSVYYEPNSFSGPTETPEVKTTPFAVSGAAAQTPYDHNDHYTQAGDLYRLLSEEERARLVANVVGAMKPVEKEDIKLRQIQHFYKADPEYGTRVAEGLGLSVPQELVK</sequence>
<evidence type="ECO:0000256" key="10">
    <source>
        <dbReference type="SAM" id="MobiDB-lite"/>
    </source>
</evidence>
<feature type="compositionally biased region" description="Polar residues" evidence="10">
    <location>
        <begin position="1"/>
        <end position="22"/>
    </location>
</feature>
<keyword evidence="5 9" id="KW-0560">Oxidoreductase</keyword>
<evidence type="ECO:0000256" key="7">
    <source>
        <dbReference type="ARBA" id="ARBA00023324"/>
    </source>
</evidence>
<dbReference type="EMBL" id="JAUSUB010000005">
    <property type="protein sequence ID" value="MDQ0269622.1"/>
    <property type="molecule type" value="Genomic_DNA"/>
</dbReference>
<feature type="region of interest" description="Disordered" evidence="10">
    <location>
        <begin position="1"/>
        <end position="23"/>
    </location>
</feature>
<dbReference type="SMART" id="SM01060">
    <property type="entry name" value="Catalase"/>
    <property type="match status" value="1"/>
</dbReference>
<evidence type="ECO:0000259" key="11">
    <source>
        <dbReference type="SMART" id="SM01060"/>
    </source>
</evidence>
<accession>A0ABU0AEE6</accession>
<proteinExistence type="inferred from homology"/>
<dbReference type="PIRSF" id="PIRSF038928">
    <property type="entry name" value="Catalase_clade1-3"/>
    <property type="match status" value="1"/>
</dbReference>
<dbReference type="Gene3D" id="2.40.180.10">
    <property type="entry name" value="Catalase core domain"/>
    <property type="match status" value="1"/>
</dbReference>
<dbReference type="InterPro" id="IPR024711">
    <property type="entry name" value="Catalase_clade1/3"/>
</dbReference>
<gene>
    <name evidence="12" type="ORF">J2S17_001494</name>
</gene>
<comment type="similarity">
    <text evidence="1 9">Belongs to the catalase family.</text>
</comment>
<dbReference type="CDD" id="cd08156">
    <property type="entry name" value="catalase_clade_3"/>
    <property type="match status" value="1"/>
</dbReference>
<dbReference type="InterPro" id="IPR020835">
    <property type="entry name" value="Catalase_sf"/>
</dbReference>
<keyword evidence="6 9" id="KW-0408">Iron</keyword>
<dbReference type="PANTHER" id="PTHR11465:SF9">
    <property type="entry name" value="CATALASE"/>
    <property type="match status" value="1"/>
</dbReference>
<dbReference type="InterPro" id="IPR011614">
    <property type="entry name" value="Catalase_core"/>
</dbReference>
<dbReference type="SUPFAM" id="SSF56634">
    <property type="entry name" value="Heme-dependent catalase-like"/>
    <property type="match status" value="1"/>
</dbReference>
<evidence type="ECO:0000256" key="5">
    <source>
        <dbReference type="ARBA" id="ARBA00023002"/>
    </source>
</evidence>
<dbReference type="InterPro" id="IPR018028">
    <property type="entry name" value="Catalase"/>
</dbReference>
<dbReference type="InterPro" id="IPR002226">
    <property type="entry name" value="Catalase_haem_BS"/>
</dbReference>
<evidence type="ECO:0000313" key="12">
    <source>
        <dbReference type="EMBL" id="MDQ0269622.1"/>
    </source>
</evidence>
<keyword evidence="4 9" id="KW-0479">Metal-binding</keyword>
<evidence type="ECO:0000256" key="2">
    <source>
        <dbReference type="ARBA" id="ARBA00022559"/>
    </source>
</evidence>
<evidence type="ECO:0000256" key="3">
    <source>
        <dbReference type="ARBA" id="ARBA00022617"/>
    </source>
</evidence>
<evidence type="ECO:0000256" key="4">
    <source>
        <dbReference type="ARBA" id="ARBA00022723"/>
    </source>
</evidence>
<evidence type="ECO:0000256" key="9">
    <source>
        <dbReference type="RuleBase" id="RU000498"/>
    </source>
</evidence>
<protein>
    <recommendedName>
        <fullName evidence="9">Catalase</fullName>
        <ecNumber evidence="9">1.11.1.6</ecNumber>
    </recommendedName>
</protein>
<dbReference type="Pfam" id="PF00199">
    <property type="entry name" value="Catalase"/>
    <property type="match status" value="1"/>
</dbReference>
<dbReference type="Pfam" id="PF06628">
    <property type="entry name" value="Catalase-rel"/>
    <property type="match status" value="1"/>
</dbReference>
<dbReference type="PANTHER" id="PTHR11465">
    <property type="entry name" value="CATALASE"/>
    <property type="match status" value="1"/>
</dbReference>
<evidence type="ECO:0000256" key="8">
    <source>
        <dbReference type="ARBA" id="ARBA00049254"/>
    </source>
</evidence>
<dbReference type="RefSeq" id="WP_307473335.1">
    <property type="nucleotide sequence ID" value="NZ_JAUSUB010000005.1"/>
</dbReference>
<feature type="domain" description="Catalase core" evidence="11">
    <location>
        <begin position="7"/>
        <end position="391"/>
    </location>
</feature>
<evidence type="ECO:0000256" key="6">
    <source>
        <dbReference type="ARBA" id="ARBA00023004"/>
    </source>
</evidence>
<dbReference type="PROSITE" id="PS00438">
    <property type="entry name" value="CATALASE_2"/>
    <property type="match status" value="1"/>
</dbReference>
<keyword evidence="7 9" id="KW-0376">Hydrogen peroxide</keyword>
<keyword evidence="2 9" id="KW-0575">Peroxidase</keyword>
<dbReference type="InterPro" id="IPR040333">
    <property type="entry name" value="Catalase_3"/>
</dbReference>
<dbReference type="PRINTS" id="PR00067">
    <property type="entry name" value="CATALASE"/>
</dbReference>